<evidence type="ECO:0000256" key="8">
    <source>
        <dbReference type="ARBA" id="ARBA00022968"/>
    </source>
</evidence>
<dbReference type="InterPro" id="IPR004139">
    <property type="entry name" value="Glyco_trans_13"/>
</dbReference>
<evidence type="ECO:0000256" key="7">
    <source>
        <dbReference type="ARBA" id="ARBA00022723"/>
    </source>
</evidence>
<proteinExistence type="predicted"/>
<sequence>MVKSLAPVVLFAYKRLESLQKTVDALQKNFLAKETELIVFADGPKNQSDKKKVALVQNYIDKIDGFKNVTVKKYTVNRGLSKSIKAGVSEVLTSYKSVIVVEDDLLTTPNFLNFMNQALQTYEYNEKINSISGYTFALVPSYNYGYDNFFNLRASSWGWATWANRWSSVNWEILDCISRSSIKETKKFGTDFPSLIQKAKSRVVDSWAIAWFYFQLKNNLYTVYPIISKVQNIGFDLDATHTLKSEKRFKTKLDESQSMNFNLCPDIIMDTNLQKQFKNNFSYSTRFKSLMFYYYKTVFNYILPTRS</sequence>
<comment type="cofactor">
    <cofactor evidence="1">
        <name>Mn(2+)</name>
        <dbReference type="ChEBI" id="CHEBI:29035"/>
    </cofactor>
</comment>
<comment type="subcellular location">
    <subcellularLocation>
        <location evidence="2">Golgi apparatus membrane</location>
        <topology evidence="2">Single-pass type II membrane protein</topology>
    </subcellularLocation>
</comment>
<comment type="pathway">
    <text evidence="3">Protein modification; protein glycosylation.</text>
</comment>
<reference evidence="14" key="1">
    <citation type="submission" date="2022-09" db="EMBL/GenBank/DDBJ databases">
        <authorList>
            <person name="Yuan C."/>
            <person name="Ke Z."/>
        </authorList>
    </citation>
    <scope>NUCLEOTIDE SEQUENCE</scope>
    <source>
        <strain evidence="14">LB-8</strain>
    </source>
</reference>
<evidence type="ECO:0000256" key="13">
    <source>
        <dbReference type="SAM" id="Coils"/>
    </source>
</evidence>
<evidence type="ECO:0000256" key="2">
    <source>
        <dbReference type="ARBA" id="ARBA00004323"/>
    </source>
</evidence>
<feature type="coiled-coil region" evidence="13">
    <location>
        <begin position="9"/>
        <end position="36"/>
    </location>
</feature>
<dbReference type="InterPro" id="IPR029044">
    <property type="entry name" value="Nucleotide-diphossugar_trans"/>
</dbReference>
<keyword evidence="6" id="KW-0812">Transmembrane</keyword>
<keyword evidence="7" id="KW-0479">Metal-binding</keyword>
<keyword evidence="8" id="KW-0735">Signal-anchor</keyword>
<name>A0A9X3B8R6_9BACT</name>
<evidence type="ECO:0000256" key="9">
    <source>
        <dbReference type="ARBA" id="ARBA00022989"/>
    </source>
</evidence>
<evidence type="ECO:0000256" key="10">
    <source>
        <dbReference type="ARBA" id="ARBA00023034"/>
    </source>
</evidence>
<dbReference type="Proteomes" id="UP001155483">
    <property type="component" value="Unassembled WGS sequence"/>
</dbReference>
<evidence type="ECO:0000313" key="15">
    <source>
        <dbReference type="Proteomes" id="UP001155483"/>
    </source>
</evidence>
<evidence type="ECO:0000256" key="1">
    <source>
        <dbReference type="ARBA" id="ARBA00001936"/>
    </source>
</evidence>
<evidence type="ECO:0000256" key="5">
    <source>
        <dbReference type="ARBA" id="ARBA00022679"/>
    </source>
</evidence>
<accession>A0A9X3B8R6</accession>
<keyword evidence="13" id="KW-0175">Coiled coil</keyword>
<keyword evidence="12" id="KW-0464">Manganese</keyword>
<keyword evidence="4 14" id="KW-0328">Glycosyltransferase</keyword>
<dbReference type="Pfam" id="PF03071">
    <property type="entry name" value="GNT-I"/>
    <property type="match status" value="1"/>
</dbReference>
<keyword evidence="10" id="KW-0333">Golgi apparatus</keyword>
<dbReference type="EMBL" id="JAOTIF010000009">
    <property type="protein sequence ID" value="MCU7550101.1"/>
    <property type="molecule type" value="Genomic_DNA"/>
</dbReference>
<evidence type="ECO:0000256" key="3">
    <source>
        <dbReference type="ARBA" id="ARBA00004922"/>
    </source>
</evidence>
<protein>
    <submittedName>
        <fullName evidence="14">Glycosyltransferase</fullName>
        <ecNumber evidence="14">2.4.-.-</ecNumber>
    </submittedName>
</protein>
<dbReference type="GO" id="GO:0008375">
    <property type="term" value="F:acetylglucosaminyltransferase activity"/>
    <property type="evidence" value="ECO:0007669"/>
    <property type="project" value="InterPro"/>
</dbReference>
<dbReference type="SUPFAM" id="SSF53448">
    <property type="entry name" value="Nucleotide-diphospho-sugar transferases"/>
    <property type="match status" value="1"/>
</dbReference>
<organism evidence="14 15">
    <name type="scientific">Paraflavisolibacter caeni</name>
    <dbReference type="NCBI Taxonomy" id="2982496"/>
    <lineage>
        <taxon>Bacteria</taxon>
        <taxon>Pseudomonadati</taxon>
        <taxon>Bacteroidota</taxon>
        <taxon>Chitinophagia</taxon>
        <taxon>Chitinophagales</taxon>
        <taxon>Chitinophagaceae</taxon>
        <taxon>Paraflavisolibacter</taxon>
    </lineage>
</organism>
<keyword evidence="9" id="KW-1133">Transmembrane helix</keyword>
<keyword evidence="5 14" id="KW-0808">Transferase</keyword>
<comment type="caution">
    <text evidence="14">The sequence shown here is derived from an EMBL/GenBank/DDBJ whole genome shotgun (WGS) entry which is preliminary data.</text>
</comment>
<evidence type="ECO:0000256" key="12">
    <source>
        <dbReference type="ARBA" id="ARBA00023211"/>
    </source>
</evidence>
<evidence type="ECO:0000256" key="4">
    <source>
        <dbReference type="ARBA" id="ARBA00022676"/>
    </source>
</evidence>
<dbReference type="Gene3D" id="3.90.550.10">
    <property type="entry name" value="Spore Coat Polysaccharide Biosynthesis Protein SpsA, Chain A"/>
    <property type="match status" value="1"/>
</dbReference>
<evidence type="ECO:0000256" key="11">
    <source>
        <dbReference type="ARBA" id="ARBA00023136"/>
    </source>
</evidence>
<keyword evidence="11" id="KW-0472">Membrane</keyword>
<dbReference type="AlphaFoldDB" id="A0A9X3B8R6"/>
<dbReference type="GO" id="GO:0046872">
    <property type="term" value="F:metal ion binding"/>
    <property type="evidence" value="ECO:0007669"/>
    <property type="project" value="UniProtKB-KW"/>
</dbReference>
<keyword evidence="15" id="KW-1185">Reference proteome</keyword>
<evidence type="ECO:0000256" key="6">
    <source>
        <dbReference type="ARBA" id="ARBA00022692"/>
    </source>
</evidence>
<dbReference type="EC" id="2.4.-.-" evidence="14"/>
<reference evidence="14" key="2">
    <citation type="submission" date="2023-04" db="EMBL/GenBank/DDBJ databases">
        <title>Paracnuella aquatica gen. nov., sp. nov., a member of the family Chitinophagaceae isolated from a hot spring.</title>
        <authorList>
            <person name="Wang C."/>
        </authorList>
    </citation>
    <scope>NUCLEOTIDE SEQUENCE</scope>
    <source>
        <strain evidence="14">LB-8</strain>
    </source>
</reference>
<dbReference type="RefSeq" id="WP_279297541.1">
    <property type="nucleotide sequence ID" value="NZ_JAOTIF010000009.1"/>
</dbReference>
<gene>
    <name evidence="14" type="ORF">OCK74_13340</name>
</gene>
<evidence type="ECO:0000313" key="14">
    <source>
        <dbReference type="EMBL" id="MCU7550101.1"/>
    </source>
</evidence>